<dbReference type="Gene3D" id="1.20.1280.290">
    <property type="match status" value="1"/>
</dbReference>
<keyword evidence="4" id="KW-0677">Repeat</keyword>
<protein>
    <submittedName>
        <fullName evidence="9">Mannose-P-dolichol utilization defect 1a</fullName>
    </submittedName>
</protein>
<evidence type="ECO:0000256" key="4">
    <source>
        <dbReference type="ARBA" id="ARBA00022737"/>
    </source>
</evidence>
<keyword evidence="2" id="KW-0813">Transport</keyword>
<dbReference type="PANTHER" id="PTHR12226:SF2">
    <property type="entry name" value="MANNOSE-P-DOLICHOL UTILIZATION DEFECT 1 PROTEIN"/>
    <property type="match status" value="1"/>
</dbReference>
<keyword evidence="3 8" id="KW-0812">Transmembrane</keyword>
<dbReference type="SMART" id="SM00679">
    <property type="entry name" value="CTNS"/>
    <property type="match status" value="2"/>
</dbReference>
<evidence type="ECO:0000256" key="2">
    <source>
        <dbReference type="ARBA" id="ARBA00022448"/>
    </source>
</evidence>
<dbReference type="STRING" id="28743.ENSCVAP00000028484"/>
<evidence type="ECO:0000256" key="8">
    <source>
        <dbReference type="SAM" id="Phobius"/>
    </source>
</evidence>
<dbReference type="InterPro" id="IPR006603">
    <property type="entry name" value="PQ-loop_rpt"/>
</dbReference>
<evidence type="ECO:0000256" key="7">
    <source>
        <dbReference type="ARBA" id="ARBA00038475"/>
    </source>
</evidence>
<feature type="transmembrane region" description="Helical" evidence="8">
    <location>
        <begin position="128"/>
        <end position="148"/>
    </location>
</feature>
<reference evidence="9" key="1">
    <citation type="submission" date="2025-08" db="UniProtKB">
        <authorList>
            <consortium name="Ensembl"/>
        </authorList>
    </citation>
    <scope>IDENTIFICATION</scope>
</reference>
<feature type="transmembrane region" description="Helical" evidence="8">
    <location>
        <begin position="87"/>
        <end position="108"/>
    </location>
</feature>
<dbReference type="InterPro" id="IPR016817">
    <property type="entry name" value="MannP-dilichol_defect-1"/>
</dbReference>
<feature type="transmembrane region" description="Helical" evidence="8">
    <location>
        <begin position="160"/>
        <end position="180"/>
    </location>
</feature>
<dbReference type="Pfam" id="PF04193">
    <property type="entry name" value="PQ-loop"/>
    <property type="match status" value="1"/>
</dbReference>
<dbReference type="PANTHER" id="PTHR12226">
    <property type="entry name" value="MANNOSE-P-DOLICHOL UTILIZATION DEFECT 1 LEC35 -RELATED"/>
    <property type="match status" value="1"/>
</dbReference>
<evidence type="ECO:0000256" key="5">
    <source>
        <dbReference type="ARBA" id="ARBA00022989"/>
    </source>
</evidence>
<evidence type="ECO:0000313" key="10">
    <source>
        <dbReference type="Proteomes" id="UP000265020"/>
    </source>
</evidence>
<dbReference type="Ensembl" id="ENSCVAT00000020419.1">
    <property type="protein sequence ID" value="ENSCVAP00000028484.1"/>
    <property type="gene ID" value="ENSCVAG00000015453.1"/>
</dbReference>
<dbReference type="GO" id="GO:0009312">
    <property type="term" value="P:oligosaccharide biosynthetic process"/>
    <property type="evidence" value="ECO:0007669"/>
    <property type="project" value="TreeGrafter"/>
</dbReference>
<dbReference type="GeneTree" id="ENSGT00940000153916"/>
<keyword evidence="5 8" id="KW-1133">Transmembrane helix</keyword>
<evidence type="ECO:0000256" key="1">
    <source>
        <dbReference type="ARBA" id="ARBA00004141"/>
    </source>
</evidence>
<evidence type="ECO:0000256" key="6">
    <source>
        <dbReference type="ARBA" id="ARBA00023136"/>
    </source>
</evidence>
<dbReference type="OMA" id="WAERLFT"/>
<comment type="subcellular location">
    <subcellularLocation>
        <location evidence="1">Membrane</location>
        <topology evidence="1">Multi-pass membrane protein</topology>
    </subcellularLocation>
</comment>
<name>A0A3Q2EA23_CYPVA</name>
<reference evidence="9" key="2">
    <citation type="submission" date="2025-09" db="UniProtKB">
        <authorList>
            <consortium name="Ensembl"/>
        </authorList>
    </citation>
    <scope>IDENTIFICATION</scope>
</reference>
<evidence type="ECO:0000313" key="9">
    <source>
        <dbReference type="Ensembl" id="ENSCVAP00000028484.1"/>
    </source>
</evidence>
<accession>A0A3Q2EA23</accession>
<dbReference type="GO" id="GO:0016020">
    <property type="term" value="C:membrane"/>
    <property type="evidence" value="ECO:0007669"/>
    <property type="project" value="UniProtKB-SubCell"/>
</dbReference>
<organism evidence="9 10">
    <name type="scientific">Cyprinodon variegatus</name>
    <name type="common">Sheepshead minnow</name>
    <dbReference type="NCBI Taxonomy" id="28743"/>
    <lineage>
        <taxon>Eukaryota</taxon>
        <taxon>Metazoa</taxon>
        <taxon>Chordata</taxon>
        <taxon>Craniata</taxon>
        <taxon>Vertebrata</taxon>
        <taxon>Euteleostomi</taxon>
        <taxon>Actinopterygii</taxon>
        <taxon>Neopterygii</taxon>
        <taxon>Teleostei</taxon>
        <taxon>Neoteleostei</taxon>
        <taxon>Acanthomorphata</taxon>
        <taxon>Ovalentaria</taxon>
        <taxon>Atherinomorphae</taxon>
        <taxon>Cyprinodontiformes</taxon>
        <taxon>Cyprinodontidae</taxon>
        <taxon>Cyprinodon</taxon>
    </lineage>
</organism>
<proteinExistence type="inferred from homology"/>
<keyword evidence="10" id="KW-1185">Reference proteome</keyword>
<sequence>MDTSLFKDLLVGHLMPEKCYNELFVQVRFHGEGLFVGNIKTESTLLPQLLKIAWSGSSEGLSLTSFLLQLYALSCPVIYATASNFPFFAWAERLFTLAQTATIVFLILHYRGQSRKGQTLISVYISRLFYVDTSVPLIAFFQVVQTAANHHNGHTGQLSILSLLLSCLGSLGAVIVSVQVCSQSKSQKYYCYLYQTFIYIRKRISAIKDIDFCF</sequence>
<dbReference type="AlphaFoldDB" id="A0A3Q2EA23"/>
<comment type="similarity">
    <text evidence="7">Belongs to the MPDU1 (TC 2.A.43.3) family.</text>
</comment>
<evidence type="ECO:0000256" key="3">
    <source>
        <dbReference type="ARBA" id="ARBA00022692"/>
    </source>
</evidence>
<keyword evidence="6 8" id="KW-0472">Membrane</keyword>
<dbReference type="Proteomes" id="UP000265020">
    <property type="component" value="Unassembled WGS sequence"/>
</dbReference>